<dbReference type="Proteomes" id="UP000815325">
    <property type="component" value="Unassembled WGS sequence"/>
</dbReference>
<evidence type="ECO:0000313" key="1">
    <source>
        <dbReference type="EMBL" id="KAF5839421.1"/>
    </source>
</evidence>
<evidence type="ECO:0000313" key="2">
    <source>
        <dbReference type="Proteomes" id="UP000815325"/>
    </source>
</evidence>
<protein>
    <submittedName>
        <fullName evidence="1">Uncharacterized protein</fullName>
    </submittedName>
</protein>
<name>A0ABQ7GXT2_DUNSA</name>
<sequence>MRSAVCSNSVVQAGWGSACRSACTHEGSCVFEQCCAVWST</sequence>
<gene>
    <name evidence="1" type="ORF">DUNSADRAFT_822</name>
</gene>
<keyword evidence="2" id="KW-1185">Reference proteome</keyword>
<accession>A0ABQ7GXT2</accession>
<proteinExistence type="predicted"/>
<comment type="caution">
    <text evidence="1">The sequence shown here is derived from an EMBL/GenBank/DDBJ whole genome shotgun (WGS) entry which is preliminary data.</text>
</comment>
<dbReference type="EMBL" id="MU069544">
    <property type="protein sequence ID" value="KAF5839421.1"/>
    <property type="molecule type" value="Genomic_DNA"/>
</dbReference>
<reference evidence="1" key="1">
    <citation type="submission" date="2017-08" db="EMBL/GenBank/DDBJ databases">
        <authorList>
            <person name="Polle J.E."/>
            <person name="Barry K."/>
            <person name="Cushman J."/>
            <person name="Schmutz J."/>
            <person name="Tran D."/>
            <person name="Hathwaick L.T."/>
            <person name="Yim W.C."/>
            <person name="Jenkins J."/>
            <person name="Mckie-Krisberg Z.M."/>
            <person name="Prochnik S."/>
            <person name="Lindquist E."/>
            <person name="Dockter R.B."/>
            <person name="Adam C."/>
            <person name="Molina H."/>
            <person name="Bunkerborg J."/>
            <person name="Jin E."/>
            <person name="Buchheim M."/>
            <person name="Magnuson J."/>
        </authorList>
    </citation>
    <scope>NUCLEOTIDE SEQUENCE</scope>
    <source>
        <strain evidence="1">CCAP 19/18</strain>
    </source>
</reference>
<dbReference type="PROSITE" id="PS51257">
    <property type="entry name" value="PROKAR_LIPOPROTEIN"/>
    <property type="match status" value="1"/>
</dbReference>
<organism evidence="1 2">
    <name type="scientific">Dunaliella salina</name>
    <name type="common">Green alga</name>
    <name type="synonym">Protococcus salinus</name>
    <dbReference type="NCBI Taxonomy" id="3046"/>
    <lineage>
        <taxon>Eukaryota</taxon>
        <taxon>Viridiplantae</taxon>
        <taxon>Chlorophyta</taxon>
        <taxon>core chlorophytes</taxon>
        <taxon>Chlorophyceae</taxon>
        <taxon>CS clade</taxon>
        <taxon>Chlamydomonadales</taxon>
        <taxon>Dunaliellaceae</taxon>
        <taxon>Dunaliella</taxon>
    </lineage>
</organism>